<dbReference type="GeneID" id="25383807"/>
<dbReference type="Gene3D" id="3.40.50.450">
    <property type="match status" value="1"/>
</dbReference>
<gene>
    <name evidence="3" type="ORF">EMH_0098800</name>
</gene>
<dbReference type="VEuPathDB" id="ToxoDB:EMH_0098800"/>
<keyword evidence="2" id="KW-0324">Glycolysis</keyword>
<dbReference type="InterPro" id="IPR035966">
    <property type="entry name" value="PKF_sf"/>
</dbReference>
<evidence type="ECO:0000256" key="1">
    <source>
        <dbReference type="ARBA" id="ARBA00022490"/>
    </source>
</evidence>
<dbReference type="GO" id="GO:0005829">
    <property type="term" value="C:cytosol"/>
    <property type="evidence" value="ECO:0007669"/>
    <property type="project" value="TreeGrafter"/>
</dbReference>
<dbReference type="AlphaFoldDB" id="U6JPW5"/>
<evidence type="ECO:0000256" key="2">
    <source>
        <dbReference type="ARBA" id="ARBA00023152"/>
    </source>
</evidence>
<dbReference type="RefSeq" id="XP_013349484.1">
    <property type="nucleotide sequence ID" value="XM_013494030.1"/>
</dbReference>
<dbReference type="SUPFAM" id="SSF53784">
    <property type="entry name" value="Phosphofructokinase"/>
    <property type="match status" value="1"/>
</dbReference>
<keyword evidence="4" id="KW-1185">Reference proteome</keyword>
<protein>
    <submittedName>
        <fullName evidence="3">Uncharacterized protein</fullName>
    </submittedName>
</protein>
<dbReference type="EMBL" id="HG678480">
    <property type="protein sequence ID" value="CDJ26906.1"/>
    <property type="molecule type" value="Genomic_DNA"/>
</dbReference>
<reference evidence="3" key="1">
    <citation type="submission" date="2013-10" db="EMBL/GenBank/DDBJ databases">
        <title>Genomic analysis of the causative agents of coccidiosis in chickens.</title>
        <authorList>
            <person name="Reid A.J."/>
            <person name="Blake D."/>
            <person name="Billington K."/>
            <person name="Browne H."/>
            <person name="Dunn M."/>
            <person name="Hung S."/>
            <person name="Kawahara F."/>
            <person name="Miranda-Saavedra D."/>
            <person name="Mourier T."/>
            <person name="Nagra H."/>
            <person name="Otto T.D."/>
            <person name="Rawlings N."/>
            <person name="Sanchez A."/>
            <person name="Sanders M."/>
            <person name="Subramaniam C."/>
            <person name="Tay Y."/>
            <person name="Dear P."/>
            <person name="Doerig C."/>
            <person name="Gruber A."/>
            <person name="Parkinson J."/>
            <person name="Shirley M."/>
            <person name="Wan K.L."/>
            <person name="Berriman M."/>
            <person name="Tomley F."/>
            <person name="Pain A."/>
        </authorList>
    </citation>
    <scope>NUCLEOTIDE SEQUENCE [LARGE SCALE GENOMIC DNA]</scope>
    <source>
        <strain evidence="3">Houghton</strain>
    </source>
</reference>
<evidence type="ECO:0000313" key="4">
    <source>
        <dbReference type="Proteomes" id="UP000030744"/>
    </source>
</evidence>
<organism evidence="3 4">
    <name type="scientific">Eimeria mitis</name>
    <dbReference type="NCBI Taxonomy" id="44415"/>
    <lineage>
        <taxon>Eukaryota</taxon>
        <taxon>Sar</taxon>
        <taxon>Alveolata</taxon>
        <taxon>Apicomplexa</taxon>
        <taxon>Conoidasida</taxon>
        <taxon>Coccidia</taxon>
        <taxon>Eucoccidiorida</taxon>
        <taxon>Eimeriorina</taxon>
        <taxon>Eimeriidae</taxon>
        <taxon>Eimeria</taxon>
    </lineage>
</organism>
<dbReference type="PANTHER" id="PTHR43650:SF1">
    <property type="entry name" value="PYROPHOSPHATE--FRUCTOSE 6-PHOSPHATE 1-PHOSPHOTRANSFERASE SUBUNIT BETA 2"/>
    <property type="match status" value="1"/>
</dbReference>
<keyword evidence="1" id="KW-0963">Cytoplasm</keyword>
<dbReference type="Proteomes" id="UP000030744">
    <property type="component" value="Unassembled WGS sequence"/>
</dbReference>
<dbReference type="PANTHER" id="PTHR43650">
    <property type="entry name" value="PYROPHOSPHATE--FRUCTOSE 6-PHOSPHATE 1-PHOSPHOTRANSFERASE"/>
    <property type="match status" value="1"/>
</dbReference>
<reference evidence="3" key="2">
    <citation type="submission" date="2013-10" db="EMBL/GenBank/DDBJ databases">
        <authorList>
            <person name="Aslett M."/>
        </authorList>
    </citation>
    <scope>NUCLEOTIDE SEQUENCE [LARGE SCALE GENOMIC DNA]</scope>
    <source>
        <strain evidence="3">Houghton</strain>
    </source>
</reference>
<name>U6JPW5_9EIME</name>
<sequence length="192" mass="21508">MAVLKGMSCSSDVKTWIPAGVPLTRMMNLENRKGKANVPVIKKFLVDIDKPLFKAFEQVREAWKILDLYLVPGPMQLSTGELQLPYTLTGPPPMETLLPAAAAAALKDPAQLQKGHRLYFDLLQQLRSPLQQQRETAAAEVQQALLQQGAVLQPGNVIELLQQQQQQQQIKQIFPKTAYTKGARWQLILLML</sequence>
<proteinExistence type="predicted"/>
<accession>U6JPW5</accession>
<dbReference type="GO" id="GO:0009749">
    <property type="term" value="P:response to glucose"/>
    <property type="evidence" value="ECO:0007669"/>
    <property type="project" value="TreeGrafter"/>
</dbReference>
<dbReference type="GO" id="GO:0003872">
    <property type="term" value="F:6-phosphofructokinase activity"/>
    <property type="evidence" value="ECO:0007669"/>
    <property type="project" value="InterPro"/>
</dbReference>
<evidence type="ECO:0000313" key="3">
    <source>
        <dbReference type="EMBL" id="CDJ26906.1"/>
    </source>
</evidence>
<dbReference type="Gene3D" id="3.40.50.460">
    <property type="entry name" value="Phosphofructokinase domain"/>
    <property type="match status" value="1"/>
</dbReference>